<keyword evidence="1" id="KW-0812">Transmembrane</keyword>
<evidence type="ECO:0000313" key="4">
    <source>
        <dbReference type="Proteomes" id="UP000564385"/>
    </source>
</evidence>
<evidence type="ECO:0000313" key="3">
    <source>
        <dbReference type="EMBL" id="NYF89896.1"/>
    </source>
</evidence>
<feature type="transmembrane region" description="Helical" evidence="1">
    <location>
        <begin position="36"/>
        <end position="53"/>
    </location>
</feature>
<evidence type="ECO:0000259" key="2">
    <source>
        <dbReference type="Pfam" id="PF00892"/>
    </source>
</evidence>
<gene>
    <name evidence="3" type="ORF">HDF08_001963</name>
</gene>
<name>A0A852VK55_9BACT</name>
<accession>A0A852VK55</accession>
<dbReference type="Gene3D" id="1.10.3730.20">
    <property type="match status" value="1"/>
</dbReference>
<dbReference type="SUPFAM" id="SSF103481">
    <property type="entry name" value="Multidrug resistance efflux transporter EmrE"/>
    <property type="match status" value="1"/>
</dbReference>
<feature type="domain" description="EamA" evidence="2">
    <location>
        <begin position="6"/>
        <end position="137"/>
    </location>
</feature>
<keyword evidence="1" id="KW-1133">Transmembrane helix</keyword>
<comment type="caution">
    <text evidence="3">The sequence shown here is derived from an EMBL/GenBank/DDBJ whole genome shotgun (WGS) entry which is preliminary data.</text>
</comment>
<reference evidence="3 4" key="1">
    <citation type="submission" date="2020-07" db="EMBL/GenBank/DDBJ databases">
        <title>Genomic Encyclopedia of Type Strains, Phase IV (KMG-V): Genome sequencing to study the core and pangenomes of soil and plant-associated prokaryotes.</title>
        <authorList>
            <person name="Whitman W."/>
        </authorList>
    </citation>
    <scope>NUCLEOTIDE SEQUENCE [LARGE SCALE GENOMIC DNA]</scope>
    <source>
        <strain evidence="3 4">M8UP22</strain>
    </source>
</reference>
<feature type="transmembrane region" description="Helical" evidence="1">
    <location>
        <begin position="6"/>
        <end position="24"/>
    </location>
</feature>
<dbReference type="AlphaFoldDB" id="A0A852VK55"/>
<dbReference type="GO" id="GO:0016020">
    <property type="term" value="C:membrane"/>
    <property type="evidence" value="ECO:0007669"/>
    <property type="project" value="InterPro"/>
</dbReference>
<dbReference type="EMBL" id="JACCCU010000001">
    <property type="protein sequence ID" value="NYF89896.1"/>
    <property type="molecule type" value="Genomic_DNA"/>
</dbReference>
<dbReference type="Proteomes" id="UP000564385">
    <property type="component" value="Unassembled WGS sequence"/>
</dbReference>
<dbReference type="Pfam" id="PF00892">
    <property type="entry name" value="EamA"/>
    <property type="match status" value="1"/>
</dbReference>
<evidence type="ECO:0000256" key="1">
    <source>
        <dbReference type="SAM" id="Phobius"/>
    </source>
</evidence>
<proteinExistence type="predicted"/>
<sequence>MHIPPWLWYSILTVLAWGVVGILQKLATNYISAESSLIWLVVGFLLLEPFFYPGPAVLHYSKLNLTYAILSGLLNALGAWALFAALKRGGKASIVAPLTALYPVVVIVLVPLILHESVSRLQWAGVACSLIAVVLLSI</sequence>
<protein>
    <submittedName>
        <fullName evidence="3">Transporter family protein</fullName>
    </submittedName>
</protein>
<feature type="transmembrane region" description="Helical" evidence="1">
    <location>
        <begin position="65"/>
        <end position="86"/>
    </location>
</feature>
<dbReference type="InterPro" id="IPR000620">
    <property type="entry name" value="EamA_dom"/>
</dbReference>
<keyword evidence="1" id="KW-0472">Membrane</keyword>
<dbReference type="InterPro" id="IPR037185">
    <property type="entry name" value="EmrE-like"/>
</dbReference>
<feature type="transmembrane region" description="Helical" evidence="1">
    <location>
        <begin position="120"/>
        <end position="137"/>
    </location>
</feature>
<organism evidence="3 4">
    <name type="scientific">Tunturiibacter lichenicola</name>
    <dbReference type="NCBI Taxonomy" id="2051959"/>
    <lineage>
        <taxon>Bacteria</taxon>
        <taxon>Pseudomonadati</taxon>
        <taxon>Acidobacteriota</taxon>
        <taxon>Terriglobia</taxon>
        <taxon>Terriglobales</taxon>
        <taxon>Acidobacteriaceae</taxon>
        <taxon>Tunturiibacter</taxon>
    </lineage>
</organism>
<feature type="transmembrane region" description="Helical" evidence="1">
    <location>
        <begin position="93"/>
        <end position="114"/>
    </location>
</feature>